<evidence type="ECO:0000313" key="3">
    <source>
        <dbReference type="Proteomes" id="UP000184171"/>
    </source>
</evidence>
<organism evidence="2 3">
    <name type="scientific">Malonomonas rubra DSM 5091</name>
    <dbReference type="NCBI Taxonomy" id="1122189"/>
    <lineage>
        <taxon>Bacteria</taxon>
        <taxon>Pseudomonadati</taxon>
        <taxon>Thermodesulfobacteriota</taxon>
        <taxon>Desulfuromonadia</taxon>
        <taxon>Desulfuromonadales</taxon>
        <taxon>Geopsychrobacteraceae</taxon>
        <taxon>Malonomonas</taxon>
    </lineage>
</organism>
<keyword evidence="1" id="KW-0732">Signal</keyword>
<dbReference type="InterPro" id="IPR036280">
    <property type="entry name" value="Multihaem_cyt_sf"/>
</dbReference>
<dbReference type="Proteomes" id="UP000184171">
    <property type="component" value="Unassembled WGS sequence"/>
</dbReference>
<sequence>MPKQIFKFFLPFFFLFFLIFPLWAEENGSTQRADSQNLFLADCDKCHQKELTDIAEAGLGHKTDISCTDCHNGHRPKNFENIPKCSLCHQGSEHYQLQQCLICHNNPHRPREIVLPKKAHQECMSCHKTQGIELAENPSYHSDLVCTDCHVEHGQLPPCMSCHKGHNEQMTEEACSLCHQPHKPLAVSYAATTPSSDCSGCHPQAAKELSASGSKHSSLNCAACHPQQHKKILECSDCHGRLHADEILNRFPNCGGCHGSAHNLL</sequence>
<dbReference type="AlphaFoldDB" id="A0A1M6DVQ7"/>
<name>A0A1M6DVQ7_MALRU</name>
<dbReference type="EMBL" id="FQZT01000002">
    <property type="protein sequence ID" value="SHI77255.1"/>
    <property type="molecule type" value="Genomic_DNA"/>
</dbReference>
<evidence type="ECO:0000313" key="2">
    <source>
        <dbReference type="EMBL" id="SHI77255.1"/>
    </source>
</evidence>
<dbReference type="CDD" id="cd08168">
    <property type="entry name" value="Cytochrom_C3"/>
    <property type="match status" value="1"/>
</dbReference>
<dbReference type="InterPro" id="IPR051829">
    <property type="entry name" value="Multiheme_Cytochr_ET"/>
</dbReference>
<reference evidence="2 3" key="1">
    <citation type="submission" date="2016-11" db="EMBL/GenBank/DDBJ databases">
        <authorList>
            <person name="Jaros S."/>
            <person name="Januszkiewicz K."/>
            <person name="Wedrychowicz H."/>
        </authorList>
    </citation>
    <scope>NUCLEOTIDE SEQUENCE [LARGE SCALE GENOMIC DNA]</scope>
    <source>
        <strain evidence="2 3">DSM 5091</strain>
    </source>
</reference>
<dbReference type="OrthoDB" id="9783375at2"/>
<dbReference type="RefSeq" id="WP_072905872.1">
    <property type="nucleotide sequence ID" value="NZ_FQZT01000002.1"/>
</dbReference>
<dbReference type="Gene3D" id="3.90.10.10">
    <property type="entry name" value="Cytochrome C3"/>
    <property type="match status" value="2"/>
</dbReference>
<proteinExistence type="predicted"/>
<evidence type="ECO:0000256" key="1">
    <source>
        <dbReference type="ARBA" id="ARBA00022729"/>
    </source>
</evidence>
<keyword evidence="3" id="KW-1185">Reference proteome</keyword>
<accession>A0A1M6DVQ7</accession>
<dbReference type="SUPFAM" id="SSF48695">
    <property type="entry name" value="Multiheme cytochromes"/>
    <property type="match status" value="1"/>
</dbReference>
<gene>
    <name evidence="2" type="ORF">SAMN02745165_00822</name>
</gene>
<dbReference type="STRING" id="1122189.SAMN02745165_00822"/>
<protein>
    <submittedName>
        <fullName evidence="2">Uncharacterized protein</fullName>
    </submittedName>
</protein>
<dbReference type="PANTHER" id="PTHR35038">
    <property type="entry name" value="DISSIMILATORY SULFITE REDUCTASE SIRA"/>
    <property type="match status" value="1"/>
</dbReference>